<dbReference type="Pfam" id="PF08486">
    <property type="entry name" value="SpoIID"/>
    <property type="match status" value="1"/>
</dbReference>
<dbReference type="Proteomes" id="UP000002217">
    <property type="component" value="Chromosome"/>
</dbReference>
<feature type="domain" description="Sporulation stage II protein D amidase enhancer LytB N-terminal" evidence="1">
    <location>
        <begin position="190"/>
        <end position="279"/>
    </location>
</feature>
<keyword evidence="3" id="KW-1185">Reference proteome</keyword>
<evidence type="ECO:0000259" key="1">
    <source>
        <dbReference type="Pfam" id="PF08486"/>
    </source>
</evidence>
<dbReference type="NCBIfam" id="TIGR02669">
    <property type="entry name" value="SpoIID_LytB"/>
    <property type="match status" value="1"/>
</dbReference>
<dbReference type="RefSeq" id="WP_015756719.1">
    <property type="nucleotide sequence ID" value="NC_013216.1"/>
</dbReference>
<dbReference type="HOGENOM" id="CLU_021203_3_0_9"/>
<evidence type="ECO:0000313" key="2">
    <source>
        <dbReference type="EMBL" id="ACV62004.1"/>
    </source>
</evidence>
<dbReference type="PANTHER" id="PTHR30032:SF4">
    <property type="entry name" value="AMIDASE ENHANCER"/>
    <property type="match status" value="1"/>
</dbReference>
<dbReference type="GO" id="GO:0030435">
    <property type="term" value="P:sporulation resulting in formation of a cellular spore"/>
    <property type="evidence" value="ECO:0007669"/>
    <property type="project" value="InterPro"/>
</dbReference>
<dbReference type="InterPro" id="IPR013486">
    <property type="entry name" value="SpoIID/LytB"/>
</dbReference>
<dbReference type="GO" id="GO:0030288">
    <property type="term" value="C:outer membrane-bounded periplasmic space"/>
    <property type="evidence" value="ECO:0007669"/>
    <property type="project" value="TreeGrafter"/>
</dbReference>
<proteinExistence type="predicted"/>
<gene>
    <name evidence="2" type="ordered locus">Dtox_1118</name>
</gene>
<sequence length="463" mass="50816">MFSQGKKHRALMLTVLILAGLLLLLPICQAAGESKLPSNIRVAMLQHIQEVAFSTEGKYQLVNLSTGNVIDELTPQEKWTATAANNLIKLTKNGEQIGSFSGPIAARQANYSINIISGSGAAENKSVIDGLVIQGAELKNKLTDLSQYQVQTASGSQVIKSSGSLNLVTLINGTSKQKLRGNLELGLASDGLTIINELPLESYLCGVVPSEMPAGWPTEALKAQAVAARCYVLGRLGSNAEQDFDVTNDQYSQAYCGYEAENEATNKAVEETAGIIVAYKNKPIDAFYHSSSGGFTENCEDVWTYQVPYIKGKPDPYDKNTSHYDWQVKFTQNELLQLLDKQCIKDWREISDLEIVCSTSSGKRAQKIRLTGLDLNDQPVVKEISNADNVRMIFGLKSAFFEMTKEFDTEKKLCQVSFAGNGWGHGLGMSQNGAAEMARQGYTFKDILQYYYTGIEIKTNYGR</sequence>
<reference evidence="2 3" key="1">
    <citation type="journal article" date="2009" name="Stand. Genomic Sci.">
        <title>Complete genome sequence of Desulfotomaculum acetoxidans type strain (5575).</title>
        <authorList>
            <person name="Spring S."/>
            <person name="Lapidus A."/>
            <person name="Schroder M."/>
            <person name="Gleim D."/>
            <person name="Sims D."/>
            <person name="Meincke L."/>
            <person name="Glavina Del Rio T."/>
            <person name="Tice H."/>
            <person name="Copeland A."/>
            <person name="Cheng J.F."/>
            <person name="Lucas S."/>
            <person name="Chen F."/>
            <person name="Nolan M."/>
            <person name="Bruce D."/>
            <person name="Goodwin L."/>
            <person name="Pitluck S."/>
            <person name="Ivanova N."/>
            <person name="Mavromatis K."/>
            <person name="Mikhailova N."/>
            <person name="Pati A."/>
            <person name="Chen A."/>
            <person name="Palaniappan K."/>
            <person name="Land M."/>
            <person name="Hauser L."/>
            <person name="Chang Y.J."/>
            <person name="Jeffries C.D."/>
            <person name="Chain P."/>
            <person name="Saunders E."/>
            <person name="Brettin T."/>
            <person name="Detter J.C."/>
            <person name="Goker M."/>
            <person name="Bristow J."/>
            <person name="Eisen J.A."/>
            <person name="Markowitz V."/>
            <person name="Hugenholtz P."/>
            <person name="Kyrpides N.C."/>
            <person name="Klenk H.P."/>
            <person name="Han C."/>
        </authorList>
    </citation>
    <scope>NUCLEOTIDE SEQUENCE [LARGE SCALE GENOMIC DNA]</scope>
    <source>
        <strain evidence="3">ATCC 49208 / DSM 771 / VKM B-1644</strain>
    </source>
</reference>
<dbReference type="AlphaFoldDB" id="C8W4D6"/>
<name>C8W4D6_DESAS</name>
<dbReference type="PANTHER" id="PTHR30032">
    <property type="entry name" value="N-ACETYLMURAMOYL-L-ALANINE AMIDASE-RELATED"/>
    <property type="match status" value="1"/>
</dbReference>
<evidence type="ECO:0000313" key="3">
    <source>
        <dbReference type="Proteomes" id="UP000002217"/>
    </source>
</evidence>
<dbReference type="OrthoDB" id="9794671at2"/>
<dbReference type="InterPro" id="IPR051922">
    <property type="entry name" value="Bact_Sporulation_Assoc"/>
</dbReference>
<dbReference type="EMBL" id="CP001720">
    <property type="protein sequence ID" value="ACV62004.1"/>
    <property type="molecule type" value="Genomic_DNA"/>
</dbReference>
<dbReference type="InterPro" id="IPR013693">
    <property type="entry name" value="SpoIID/LytB_N"/>
</dbReference>
<dbReference type="KEGG" id="dae:Dtox_1118"/>
<dbReference type="eggNOG" id="COG2385">
    <property type="taxonomic scope" value="Bacteria"/>
</dbReference>
<organism evidence="2 3">
    <name type="scientific">Desulfofarcimen acetoxidans (strain ATCC 49208 / DSM 771 / KCTC 5769 / VKM B-1644 / 5575)</name>
    <name type="common">Desulfotomaculum acetoxidans</name>
    <dbReference type="NCBI Taxonomy" id="485916"/>
    <lineage>
        <taxon>Bacteria</taxon>
        <taxon>Bacillati</taxon>
        <taxon>Bacillota</taxon>
        <taxon>Clostridia</taxon>
        <taxon>Eubacteriales</taxon>
        <taxon>Peptococcaceae</taxon>
        <taxon>Desulfofarcimen</taxon>
    </lineage>
</organism>
<dbReference type="STRING" id="485916.Dtox_1118"/>
<accession>C8W4D6</accession>
<protein>
    <submittedName>
        <fullName evidence="2">SpoIID/LytB domain protein</fullName>
    </submittedName>
</protein>